<organism evidence="2 3">
    <name type="scientific">Methylorubrum populi</name>
    <dbReference type="NCBI Taxonomy" id="223967"/>
    <lineage>
        <taxon>Bacteria</taxon>
        <taxon>Pseudomonadati</taxon>
        <taxon>Pseudomonadota</taxon>
        <taxon>Alphaproteobacteria</taxon>
        <taxon>Hyphomicrobiales</taxon>
        <taxon>Methylobacteriaceae</taxon>
        <taxon>Methylorubrum</taxon>
    </lineage>
</organism>
<dbReference type="EMBL" id="AP014809">
    <property type="protein sequence ID" value="BAU89211.1"/>
    <property type="molecule type" value="Genomic_DNA"/>
</dbReference>
<dbReference type="RefSeq" id="WP_096483774.1">
    <property type="nucleotide sequence ID" value="NZ_AP014809.1"/>
</dbReference>
<dbReference type="OrthoDB" id="9783791at2"/>
<dbReference type="CDD" id="cd04186">
    <property type="entry name" value="GT_2_like_c"/>
    <property type="match status" value="1"/>
</dbReference>
<evidence type="ECO:0000313" key="3">
    <source>
        <dbReference type="Proteomes" id="UP000218288"/>
    </source>
</evidence>
<dbReference type="GO" id="GO:0016740">
    <property type="term" value="F:transferase activity"/>
    <property type="evidence" value="ECO:0007669"/>
    <property type="project" value="UniProtKB-KW"/>
</dbReference>
<accession>A0A160PCQ3</accession>
<dbReference type="Pfam" id="PF00535">
    <property type="entry name" value="Glycos_transf_2"/>
    <property type="match status" value="1"/>
</dbReference>
<dbReference type="InterPro" id="IPR001173">
    <property type="entry name" value="Glyco_trans_2-like"/>
</dbReference>
<dbReference type="InterPro" id="IPR029044">
    <property type="entry name" value="Nucleotide-diphossugar_trans"/>
</dbReference>
<dbReference type="PANTHER" id="PTHR43179">
    <property type="entry name" value="RHAMNOSYLTRANSFERASE WBBL"/>
    <property type="match status" value="1"/>
</dbReference>
<protein>
    <submittedName>
        <fullName evidence="2">Family 2 glycosyl transferase</fullName>
    </submittedName>
</protein>
<gene>
    <name evidence="2" type="ORF">MPPM_0606</name>
</gene>
<dbReference type="AlphaFoldDB" id="A0A160PCQ3"/>
<reference evidence="2 3" key="1">
    <citation type="journal article" date="2016" name="Genome Announc.">
        <title>Complete Genome Sequence of Methylobacterium populi P-1M, Isolated from Pink-Pigmented Household Biofilm.</title>
        <authorList>
            <person name="Morohoshi T."/>
            <person name="Ikeda T."/>
        </authorList>
    </citation>
    <scope>NUCLEOTIDE SEQUENCE [LARGE SCALE GENOMIC DNA]</scope>
    <source>
        <strain evidence="2 3">P-1M</strain>
    </source>
</reference>
<dbReference type="Gene3D" id="3.90.550.10">
    <property type="entry name" value="Spore Coat Polysaccharide Biosynthesis Protein SpsA, Chain A"/>
    <property type="match status" value="1"/>
</dbReference>
<sequence length="565" mass="60547">MSADGAPEARREASPTALPDALRFASEPVPGRSALVLRALRHPRRLLPILLARLSGRRLRAAQRFIALVGAYQRLHWPADRVPSAEAPAALAAAGIDYVAVDEAGGIAIAQEGEPIVLLSAEGQRIAAGASAAIAAAFADPDLHALYGDALYGPGPGDAWLPLLRPAFDRDYLRSVDYLGPVIALRRASVAGSAPTAGAAALDLALDLADRFGSGAVRHLPRILSFGRFDGDESVERRQARRCARLKTVERDLDRAGAAGTRIVLAEGGMIRRDSPLPEPHPLVSLIVPTRDRLDLLRPCIESLRHRTTWPAKEILICDNGSCDPATLAYFRTLEAEGAARIVACPGPFDFAGINNRVAAQARGRLLAFINNDVEAEAPDWLERMAREALRPEIGAVGARLIDGEGRIQHGGIVLGTGGLATHGHRHFAGEAAGYLGALYATRSVSAVTAACLVIEADKFTRVGGFDASAFAIDFNDVDLCLRLNAIGLRTLYVGGAVLHHRESASRRPSPEAAARHHREVEAFKKRWGPLLAQDPHYHPGFDPDLSTHLRLRRGWTGLGPAEPR</sequence>
<feature type="domain" description="Glycosyltransferase 2-like" evidence="1">
    <location>
        <begin position="285"/>
        <end position="403"/>
    </location>
</feature>
<evidence type="ECO:0000259" key="1">
    <source>
        <dbReference type="Pfam" id="PF00535"/>
    </source>
</evidence>
<keyword evidence="2" id="KW-0808">Transferase</keyword>
<dbReference type="SUPFAM" id="SSF53448">
    <property type="entry name" value="Nucleotide-diphospho-sugar transferases"/>
    <property type="match status" value="1"/>
</dbReference>
<dbReference type="PANTHER" id="PTHR43179:SF7">
    <property type="entry name" value="RHAMNOSYLTRANSFERASE WBBL"/>
    <property type="match status" value="1"/>
</dbReference>
<proteinExistence type="predicted"/>
<name>A0A160PCQ3_9HYPH</name>
<evidence type="ECO:0000313" key="2">
    <source>
        <dbReference type="EMBL" id="BAU89211.1"/>
    </source>
</evidence>
<dbReference type="Proteomes" id="UP000218288">
    <property type="component" value="Chromosome"/>
</dbReference>